<keyword evidence="13" id="KW-1185">Reference proteome</keyword>
<protein>
    <submittedName>
        <fullName evidence="12">Serine proteinase HtrA/DegQ/DegS family protein</fullName>
    </submittedName>
</protein>
<accession>G4QKM3</accession>
<organism evidence="12 13">
    <name type="scientific">Glaciecola nitratireducens (strain JCM 12485 / KCTC 12276 / FR1064)</name>
    <dbReference type="NCBI Taxonomy" id="1085623"/>
    <lineage>
        <taxon>Bacteria</taxon>
        <taxon>Pseudomonadati</taxon>
        <taxon>Pseudomonadota</taxon>
        <taxon>Gammaproteobacteria</taxon>
        <taxon>Alteromonadales</taxon>
        <taxon>Alteromonadaceae</taxon>
        <taxon>Brumicola</taxon>
    </lineage>
</organism>
<dbReference type="HOGENOM" id="CLU_020120_1_0_6"/>
<feature type="binding site" evidence="10">
    <location>
        <position position="48"/>
    </location>
    <ligand>
        <name>substrate</name>
    </ligand>
</feature>
<dbReference type="SUPFAM" id="SSF50156">
    <property type="entry name" value="PDZ domain-like"/>
    <property type="match status" value="2"/>
</dbReference>
<dbReference type="InterPro" id="IPR041489">
    <property type="entry name" value="PDZ_6"/>
</dbReference>
<evidence type="ECO:0000256" key="10">
    <source>
        <dbReference type="PIRSR" id="PIRSR611782-2"/>
    </source>
</evidence>
<dbReference type="PROSITE" id="PS50106">
    <property type="entry name" value="PDZ"/>
    <property type="match status" value="2"/>
</dbReference>
<feature type="binding site" evidence="10">
    <location>
        <position position="152"/>
    </location>
    <ligand>
        <name>substrate</name>
    </ligand>
</feature>
<dbReference type="InterPro" id="IPR011782">
    <property type="entry name" value="Pept_S1C_Do"/>
</dbReference>
<dbReference type="SUPFAM" id="SSF50494">
    <property type="entry name" value="Trypsin-like serine proteases"/>
    <property type="match status" value="1"/>
</dbReference>
<evidence type="ECO:0000256" key="2">
    <source>
        <dbReference type="ARBA" id="ARBA00010541"/>
    </source>
</evidence>
<dbReference type="PRINTS" id="PR00834">
    <property type="entry name" value="PROTEASES2C"/>
</dbReference>
<reference evidence="12 13" key="1">
    <citation type="journal article" date="2011" name="J. Bacteriol.">
        <title>Complete genome sequence of seawater bacterium Glaciecola nitratireducens FR1064T.</title>
        <authorList>
            <person name="Bian F."/>
            <person name="Qin Q.L."/>
            <person name="Xie B.B."/>
            <person name="Shu Y.L."/>
            <person name="Zhang X.Y."/>
            <person name="Yu Y."/>
            <person name="Chen B."/>
            <person name="Chen X.L."/>
            <person name="Zhou B.C."/>
            <person name="Zhang Y.Z."/>
        </authorList>
    </citation>
    <scope>NUCLEOTIDE SEQUENCE [LARGE SCALE GENOMIC DNA]</scope>
    <source>
        <strain evidence="13">JCM 12485 / KCTC 12276 / FR1064</strain>
    </source>
</reference>
<keyword evidence="3" id="KW-0645">Protease</keyword>
<keyword evidence="5" id="KW-0677">Repeat</keyword>
<feature type="active site" description="Charge relay system" evidence="9">
    <location>
        <position position="122"/>
    </location>
</feature>
<dbReference type="NCBIfam" id="TIGR02037">
    <property type="entry name" value="degP_htrA_DO"/>
    <property type="match status" value="1"/>
</dbReference>
<dbReference type="Proteomes" id="UP000009282">
    <property type="component" value="Chromosome"/>
</dbReference>
<evidence type="ECO:0000256" key="4">
    <source>
        <dbReference type="ARBA" id="ARBA00022729"/>
    </source>
</evidence>
<comment type="subcellular location">
    <subcellularLocation>
        <location evidence="1">Periplasm</location>
    </subcellularLocation>
</comment>
<gene>
    <name evidence="12" type="ordered locus">GNIT_1980</name>
</gene>
<dbReference type="AlphaFoldDB" id="G4QKM3"/>
<keyword evidence="8" id="KW-0720">Serine protease</keyword>
<evidence type="ECO:0000313" key="13">
    <source>
        <dbReference type="Proteomes" id="UP000009282"/>
    </source>
</evidence>
<keyword evidence="6" id="KW-0574">Periplasm</keyword>
<dbReference type="STRING" id="1085623.GNIT_1980"/>
<dbReference type="Pfam" id="PF13365">
    <property type="entry name" value="Trypsin_2"/>
    <property type="match status" value="1"/>
</dbReference>
<feature type="active site" description="Charge relay system" evidence="9">
    <location>
        <position position="226"/>
    </location>
</feature>
<dbReference type="EMBL" id="CP003060">
    <property type="protein sequence ID" value="AEP30089.1"/>
    <property type="molecule type" value="Genomic_DNA"/>
</dbReference>
<evidence type="ECO:0000256" key="3">
    <source>
        <dbReference type="ARBA" id="ARBA00022670"/>
    </source>
</evidence>
<dbReference type="Gene3D" id="2.40.10.120">
    <property type="match status" value="1"/>
</dbReference>
<dbReference type="GO" id="GO:0004252">
    <property type="term" value="F:serine-type endopeptidase activity"/>
    <property type="evidence" value="ECO:0007669"/>
    <property type="project" value="InterPro"/>
</dbReference>
<evidence type="ECO:0000256" key="9">
    <source>
        <dbReference type="PIRSR" id="PIRSR611782-1"/>
    </source>
</evidence>
<dbReference type="InterPro" id="IPR001940">
    <property type="entry name" value="Peptidase_S1C"/>
</dbReference>
<dbReference type="Gene3D" id="2.30.42.10">
    <property type="match status" value="2"/>
</dbReference>
<dbReference type="InterPro" id="IPR009003">
    <property type="entry name" value="Peptidase_S1_PA"/>
</dbReference>
<keyword evidence="7" id="KW-0378">Hydrolase</keyword>
<dbReference type="InterPro" id="IPR036034">
    <property type="entry name" value="PDZ_sf"/>
</dbReference>
<dbReference type="GO" id="GO:0042597">
    <property type="term" value="C:periplasmic space"/>
    <property type="evidence" value="ECO:0007669"/>
    <property type="project" value="UniProtKB-SubCell"/>
</dbReference>
<evidence type="ECO:0000256" key="7">
    <source>
        <dbReference type="ARBA" id="ARBA00022801"/>
    </source>
</evidence>
<name>G4QKM3_GLANF</name>
<evidence type="ECO:0000256" key="6">
    <source>
        <dbReference type="ARBA" id="ARBA00022764"/>
    </source>
</evidence>
<sequence length="485" mass="52000">MLLIVLMPFSLATASIQENGIENLRQTSKAFADVSRSVSPSVVFIQVEGRKAVAPTFRFPFNDENWFGNDLFERFFGDRFDEYKSPRSPQNQREMIGQGSGFVFKVKEGLLKDKTYILTNNHVVENAEKITVVLQNDRKFYAQVVGVDPQSDVALIEINTSNIPAALLGDSSALEVGEWVIAIGSPFGLSHSLTVGVVSATGRTSLGINDYEDFIQTDAAINPGNSGGPLVNIDGEVIGMNTAIFSRNGGYMGIGFAIPINLVKSIGEQLMSKGEVIRGHLGIVVQELSDSLAKSFGITDNDGILVSQVMPDSPAAKAGLEQGDVITQFGGTAVTTVGKFRNLVALSKPNSKKNISVVRKGKDITLVVVVGSMQNDKATLSGNAVSREELGLVVENITSSLAEQYDVVQEKGVIVTAVEPGSVAALAGIEPGTIILQVNRKPISNVQEFSGMLNEALNKNAVEQSVLLLLLRGNIQQFLALNWKG</sequence>
<evidence type="ECO:0000256" key="5">
    <source>
        <dbReference type="ARBA" id="ARBA00022737"/>
    </source>
</evidence>
<evidence type="ECO:0000259" key="11">
    <source>
        <dbReference type="PROSITE" id="PS50106"/>
    </source>
</evidence>
<dbReference type="PANTHER" id="PTHR22939:SF129">
    <property type="entry name" value="SERINE PROTEASE HTRA2, MITOCHONDRIAL"/>
    <property type="match status" value="1"/>
</dbReference>
<dbReference type="InterPro" id="IPR001478">
    <property type="entry name" value="PDZ"/>
</dbReference>
<feature type="domain" description="PDZ" evidence="11">
    <location>
        <begin position="278"/>
        <end position="361"/>
    </location>
</feature>
<feature type="binding site" evidence="10">
    <location>
        <begin position="224"/>
        <end position="226"/>
    </location>
    <ligand>
        <name>substrate</name>
    </ligand>
</feature>
<feature type="active site" description="Charge relay system" evidence="9">
    <location>
        <position position="152"/>
    </location>
</feature>
<dbReference type="CDD" id="cd10839">
    <property type="entry name" value="cpPDZ1_DegP-like"/>
    <property type="match status" value="1"/>
</dbReference>
<dbReference type="eggNOG" id="COG0265">
    <property type="taxonomic scope" value="Bacteria"/>
</dbReference>
<feature type="domain" description="PDZ" evidence="11">
    <location>
        <begin position="377"/>
        <end position="446"/>
    </location>
</feature>
<evidence type="ECO:0000256" key="8">
    <source>
        <dbReference type="ARBA" id="ARBA00022825"/>
    </source>
</evidence>
<comment type="similarity">
    <text evidence="2">Belongs to the peptidase S1C family.</text>
</comment>
<dbReference type="GO" id="GO:0006508">
    <property type="term" value="P:proteolysis"/>
    <property type="evidence" value="ECO:0007669"/>
    <property type="project" value="UniProtKB-KW"/>
</dbReference>
<dbReference type="PANTHER" id="PTHR22939">
    <property type="entry name" value="SERINE PROTEASE FAMILY S1C HTRA-RELATED"/>
    <property type="match status" value="1"/>
</dbReference>
<dbReference type="Pfam" id="PF13180">
    <property type="entry name" value="PDZ_2"/>
    <property type="match status" value="1"/>
</dbReference>
<proteinExistence type="inferred from homology"/>
<feature type="binding site" evidence="10">
    <location>
        <position position="122"/>
    </location>
    <ligand>
        <name>substrate</name>
    </ligand>
</feature>
<evidence type="ECO:0000256" key="1">
    <source>
        <dbReference type="ARBA" id="ARBA00004418"/>
    </source>
</evidence>
<dbReference type="SMART" id="SM00228">
    <property type="entry name" value="PDZ"/>
    <property type="match status" value="2"/>
</dbReference>
<dbReference type="KEGG" id="gni:GNIT_1980"/>
<dbReference type="Pfam" id="PF17820">
    <property type="entry name" value="PDZ_6"/>
    <property type="match status" value="1"/>
</dbReference>
<evidence type="ECO:0000313" key="12">
    <source>
        <dbReference type="EMBL" id="AEP30089.1"/>
    </source>
</evidence>
<keyword evidence="4" id="KW-0732">Signal</keyword>